<organism evidence="13">
    <name type="scientific">Rodentolepis nana</name>
    <name type="common">Dwarf tapeworm</name>
    <name type="synonym">Hymenolepis nana</name>
    <dbReference type="NCBI Taxonomy" id="102285"/>
    <lineage>
        <taxon>Eukaryota</taxon>
        <taxon>Metazoa</taxon>
        <taxon>Spiralia</taxon>
        <taxon>Lophotrochozoa</taxon>
        <taxon>Platyhelminthes</taxon>
        <taxon>Cestoda</taxon>
        <taxon>Eucestoda</taxon>
        <taxon>Cyclophyllidea</taxon>
        <taxon>Hymenolepididae</taxon>
        <taxon>Rodentolepis</taxon>
    </lineage>
</organism>
<dbReference type="EMBL" id="UZAE01012373">
    <property type="protein sequence ID" value="VDO04816.1"/>
    <property type="molecule type" value="Genomic_DNA"/>
</dbReference>
<dbReference type="GO" id="GO:0016020">
    <property type="term" value="C:membrane"/>
    <property type="evidence" value="ECO:0007669"/>
    <property type="project" value="UniProtKB-SubCell"/>
</dbReference>
<evidence type="ECO:0000256" key="4">
    <source>
        <dbReference type="ARBA" id="ARBA00022771"/>
    </source>
</evidence>
<dbReference type="PROSITE" id="PS50089">
    <property type="entry name" value="ZF_RING_2"/>
    <property type="match status" value="1"/>
</dbReference>
<dbReference type="STRING" id="102285.A0A158QI59"/>
<dbReference type="Gene3D" id="3.30.40.10">
    <property type="entry name" value="Zinc/RING finger domain, C3HC4 (zinc finger)"/>
    <property type="match status" value="1"/>
</dbReference>
<evidence type="ECO:0000313" key="11">
    <source>
        <dbReference type="EMBL" id="VDO04816.1"/>
    </source>
</evidence>
<keyword evidence="6" id="KW-1133">Transmembrane helix</keyword>
<dbReference type="GO" id="GO:0008270">
    <property type="term" value="F:zinc ion binding"/>
    <property type="evidence" value="ECO:0007669"/>
    <property type="project" value="UniProtKB-KW"/>
</dbReference>
<feature type="region of interest" description="Disordered" evidence="9">
    <location>
        <begin position="140"/>
        <end position="161"/>
    </location>
</feature>
<keyword evidence="5" id="KW-0862">Zinc</keyword>
<dbReference type="AlphaFoldDB" id="A0A158QI59"/>
<gene>
    <name evidence="11" type="ORF">HNAJ_LOCUS8730</name>
</gene>
<evidence type="ECO:0000256" key="6">
    <source>
        <dbReference type="ARBA" id="ARBA00022989"/>
    </source>
</evidence>
<sequence>MYSACRAIHCINSLPVSTIWIKKELIKKASPACNLPAPAENLESINDFLHQYDFFPDRKYDQKLRTLIPSQPISIKGDDHKLECNICLCDYRTGQKVRHLPCGHVFHRECVDKWLANAETCPKCRKHVVNALRLLLSSKESQSTRRRSQSSVNLPSSSFSSSQLQNIQPSVVVKHNRASILRLELARSRRTANTEFERAINSNSTTQAKLRITSNIPEQIPTHSGETLSASSSIEPSAGANEGISICTDDLHSTNDKGDEMLNHESSDEPRRKAAEAAMQRYEQFHKKTD</sequence>
<keyword evidence="2" id="KW-0812">Transmembrane</keyword>
<evidence type="ECO:0000256" key="7">
    <source>
        <dbReference type="ARBA" id="ARBA00023136"/>
    </source>
</evidence>
<dbReference type="OrthoDB" id="8062037at2759"/>
<feature type="compositionally biased region" description="Low complexity" evidence="9">
    <location>
        <begin position="149"/>
        <end position="161"/>
    </location>
</feature>
<protein>
    <submittedName>
        <fullName evidence="13">RING-type domain-containing protein</fullName>
    </submittedName>
</protein>
<evidence type="ECO:0000313" key="13">
    <source>
        <dbReference type="WBParaSite" id="HNAJ_0000873401-mRNA-1"/>
    </source>
</evidence>
<dbReference type="CDD" id="cd16454">
    <property type="entry name" value="RING-H2_PA-TM-RING"/>
    <property type="match status" value="1"/>
</dbReference>
<name>A0A158QI59_RODNA</name>
<evidence type="ECO:0000256" key="9">
    <source>
        <dbReference type="SAM" id="MobiDB-lite"/>
    </source>
</evidence>
<evidence type="ECO:0000256" key="2">
    <source>
        <dbReference type="ARBA" id="ARBA00022692"/>
    </source>
</evidence>
<evidence type="ECO:0000256" key="3">
    <source>
        <dbReference type="ARBA" id="ARBA00022723"/>
    </source>
</evidence>
<dbReference type="Proteomes" id="UP000278807">
    <property type="component" value="Unassembled WGS sequence"/>
</dbReference>
<dbReference type="Pfam" id="PF13639">
    <property type="entry name" value="zf-RING_2"/>
    <property type="match status" value="1"/>
</dbReference>
<feature type="region of interest" description="Disordered" evidence="9">
    <location>
        <begin position="219"/>
        <end position="290"/>
    </location>
</feature>
<evidence type="ECO:0000259" key="10">
    <source>
        <dbReference type="PROSITE" id="PS50089"/>
    </source>
</evidence>
<dbReference type="SUPFAM" id="SSF57850">
    <property type="entry name" value="RING/U-box"/>
    <property type="match status" value="1"/>
</dbReference>
<evidence type="ECO:0000313" key="12">
    <source>
        <dbReference type="Proteomes" id="UP000278807"/>
    </source>
</evidence>
<dbReference type="PANTHER" id="PTHR46539">
    <property type="entry name" value="E3 UBIQUITIN-PROTEIN LIGASE ATL42"/>
    <property type="match status" value="1"/>
</dbReference>
<dbReference type="WBParaSite" id="HNAJ_0000873401-mRNA-1">
    <property type="protein sequence ID" value="HNAJ_0000873401-mRNA-1"/>
    <property type="gene ID" value="HNAJ_0000873401"/>
</dbReference>
<dbReference type="InterPro" id="IPR001841">
    <property type="entry name" value="Znf_RING"/>
</dbReference>
<comment type="subcellular location">
    <subcellularLocation>
        <location evidence="1">Membrane</location>
    </subcellularLocation>
</comment>
<keyword evidence="3" id="KW-0479">Metal-binding</keyword>
<evidence type="ECO:0000256" key="8">
    <source>
        <dbReference type="PROSITE-ProRule" id="PRU00175"/>
    </source>
</evidence>
<keyword evidence="12" id="KW-1185">Reference proteome</keyword>
<feature type="compositionally biased region" description="Polar residues" evidence="9">
    <location>
        <begin position="219"/>
        <end position="235"/>
    </location>
</feature>
<evidence type="ECO:0000256" key="5">
    <source>
        <dbReference type="ARBA" id="ARBA00022833"/>
    </source>
</evidence>
<keyword evidence="4 8" id="KW-0863">Zinc-finger</keyword>
<dbReference type="InterPro" id="IPR013083">
    <property type="entry name" value="Znf_RING/FYVE/PHD"/>
</dbReference>
<evidence type="ECO:0000256" key="1">
    <source>
        <dbReference type="ARBA" id="ARBA00004370"/>
    </source>
</evidence>
<feature type="compositionally biased region" description="Basic and acidic residues" evidence="9">
    <location>
        <begin position="249"/>
        <end position="275"/>
    </location>
</feature>
<feature type="domain" description="RING-type" evidence="10">
    <location>
        <begin position="84"/>
        <end position="125"/>
    </location>
</feature>
<dbReference type="PANTHER" id="PTHR46539:SF1">
    <property type="entry name" value="E3 UBIQUITIN-PROTEIN LIGASE ATL42"/>
    <property type="match status" value="1"/>
</dbReference>
<reference evidence="11 12" key="2">
    <citation type="submission" date="2018-11" db="EMBL/GenBank/DDBJ databases">
        <authorList>
            <consortium name="Pathogen Informatics"/>
        </authorList>
    </citation>
    <scope>NUCLEOTIDE SEQUENCE [LARGE SCALE GENOMIC DNA]</scope>
</reference>
<keyword evidence="7" id="KW-0472">Membrane</keyword>
<proteinExistence type="predicted"/>
<reference evidence="13" key="1">
    <citation type="submission" date="2016-04" db="UniProtKB">
        <authorList>
            <consortium name="WormBaseParasite"/>
        </authorList>
    </citation>
    <scope>IDENTIFICATION</scope>
</reference>
<accession>A0A158QI59</accession>
<dbReference type="SMART" id="SM00184">
    <property type="entry name" value="RING"/>
    <property type="match status" value="1"/>
</dbReference>